<accession>A0A516R1F2</accession>
<dbReference type="InterPro" id="IPR002401">
    <property type="entry name" value="Cyt_P450_E_grp-I"/>
</dbReference>
<dbReference type="GO" id="GO:0005506">
    <property type="term" value="F:iron ion binding"/>
    <property type="evidence" value="ECO:0007669"/>
    <property type="project" value="InterPro"/>
</dbReference>
<dbReference type="InterPro" id="IPR017972">
    <property type="entry name" value="Cyt_P450_CS"/>
</dbReference>
<comment type="cofactor">
    <cofactor evidence="1 3">
        <name>heme</name>
        <dbReference type="ChEBI" id="CHEBI:30413"/>
    </cofactor>
</comment>
<reference evidence="6 7" key="1">
    <citation type="journal article" date="2019" name="J. Ind. Microbiol. Biotechnol.">
        <title>The complete genomic sequence of Streptomyces spectabilis NRRL-2792 and identification of secondary metabolite biosynthetic gene clusters.</title>
        <authorList>
            <person name="Sinha A."/>
            <person name="Phillips-Salemka S."/>
            <person name="Niraula T.A."/>
            <person name="Short K.A."/>
            <person name="Niraula N.P."/>
        </authorList>
    </citation>
    <scope>NUCLEOTIDE SEQUENCE [LARGE SCALE GENOMIC DNA]</scope>
    <source>
        <strain evidence="6 7">NRRL 2792</strain>
    </source>
</reference>
<keyword evidence="3 4" id="KW-0349">Heme</keyword>
<dbReference type="PRINTS" id="PR00463">
    <property type="entry name" value="EP450I"/>
</dbReference>
<dbReference type="PROSITE" id="PS00086">
    <property type="entry name" value="CYTOCHROME_P450"/>
    <property type="match status" value="1"/>
</dbReference>
<dbReference type="GO" id="GO:0020037">
    <property type="term" value="F:heme binding"/>
    <property type="evidence" value="ECO:0007669"/>
    <property type="project" value="InterPro"/>
</dbReference>
<dbReference type="GO" id="GO:0016705">
    <property type="term" value="F:oxidoreductase activity, acting on paired donors, with incorporation or reduction of molecular oxygen"/>
    <property type="evidence" value="ECO:0007669"/>
    <property type="project" value="InterPro"/>
</dbReference>
<evidence type="ECO:0000313" key="6">
    <source>
        <dbReference type="EMBL" id="QDQ09472.1"/>
    </source>
</evidence>
<evidence type="ECO:0000256" key="2">
    <source>
        <dbReference type="ARBA" id="ARBA00010617"/>
    </source>
</evidence>
<evidence type="ECO:0000256" key="5">
    <source>
        <dbReference type="SAM" id="MobiDB-lite"/>
    </source>
</evidence>
<dbReference type="InterPro" id="IPR001128">
    <property type="entry name" value="Cyt_P450"/>
</dbReference>
<name>A0A516R1F2_STRST</name>
<keyword evidence="3 4" id="KW-0408">Iron</keyword>
<evidence type="ECO:0000313" key="7">
    <source>
        <dbReference type="Proteomes" id="UP000316806"/>
    </source>
</evidence>
<evidence type="ECO:0000256" key="3">
    <source>
        <dbReference type="PIRSR" id="PIRSR602401-1"/>
    </source>
</evidence>
<comment type="similarity">
    <text evidence="2 4">Belongs to the cytochrome P450 family.</text>
</comment>
<feature type="binding site" description="axial binding residue" evidence="3">
    <location>
        <position position="395"/>
    </location>
    <ligand>
        <name>heme</name>
        <dbReference type="ChEBI" id="CHEBI:30413"/>
    </ligand>
    <ligandPart>
        <name>Fe</name>
        <dbReference type="ChEBI" id="CHEBI:18248"/>
    </ligandPart>
</feature>
<keyword evidence="3 4" id="KW-0479">Metal-binding</keyword>
<dbReference type="PANTHER" id="PTHR24305">
    <property type="entry name" value="CYTOCHROME P450"/>
    <property type="match status" value="1"/>
</dbReference>
<dbReference type="EMBL" id="CP040916">
    <property type="protein sequence ID" value="QDQ09472.1"/>
    <property type="molecule type" value="Genomic_DNA"/>
</dbReference>
<dbReference type="RefSeq" id="WP_144001050.1">
    <property type="nucleotide sequence ID" value="NZ_CP040916.1"/>
</dbReference>
<dbReference type="AlphaFoldDB" id="A0A516R1F2"/>
<protein>
    <submittedName>
        <fullName evidence="6">Cytochrome P450</fullName>
    </submittedName>
</protein>
<dbReference type="PANTHER" id="PTHR24305:SF166">
    <property type="entry name" value="CYTOCHROME P450 12A4, MITOCHONDRIAL-RELATED"/>
    <property type="match status" value="1"/>
</dbReference>
<dbReference type="Proteomes" id="UP000316806">
    <property type="component" value="Chromosome"/>
</dbReference>
<keyword evidence="4" id="KW-0503">Monooxygenase</keyword>
<feature type="compositionally biased region" description="Low complexity" evidence="5">
    <location>
        <begin position="445"/>
        <end position="463"/>
    </location>
</feature>
<dbReference type="SUPFAM" id="SSF48264">
    <property type="entry name" value="Cytochrome P450"/>
    <property type="match status" value="1"/>
</dbReference>
<evidence type="ECO:0000256" key="4">
    <source>
        <dbReference type="RuleBase" id="RU000461"/>
    </source>
</evidence>
<dbReference type="InterPro" id="IPR036396">
    <property type="entry name" value="Cyt_P450_sf"/>
</dbReference>
<sequence length="463" mass="50346">MTATGTPPTAPIPRAAGALPLLGHAVPLLRDPLGFLRSLPQQGDLVAVRLGSHPAIVVCDPELLHQVLVNDRVFDKGGPIYDRVGEFLGNNVALCPHAQHRRQRRLLQPAFHPELLRGYARTMAVQIDEATSAWHEGQIIDVLHETTRITSRALIATLFGTGPDTTAVEQATADIATLVASTYRRTLQPDWLNALPTPVNIRHRRASRRLRAIIAAYVTEQRTRGGTGRMLSMLLDTHDSEGDGQGMSDAQCIDQVMTFFFAGTETTAVALAWALHLIATYPDLEHEVRDEAGRAFKAGGADPDRLPLTRAVVTEALRLYPPIWLSTRITTTDTALGSHPIPAGTTIVFSPYVIHHRPDLYPDPERFDPGRWDGAAQPAAARHAFVPFGGGARRCIGDQFALAESVLTLAAIVGRWHLEHPGSADFRTPKPRTTFQPTGLRLRLASPAAGPGPHAQAPSPVRR</sequence>
<organism evidence="6 7">
    <name type="scientific">Streptomyces spectabilis</name>
    <dbReference type="NCBI Taxonomy" id="68270"/>
    <lineage>
        <taxon>Bacteria</taxon>
        <taxon>Bacillati</taxon>
        <taxon>Actinomycetota</taxon>
        <taxon>Actinomycetes</taxon>
        <taxon>Kitasatosporales</taxon>
        <taxon>Streptomycetaceae</taxon>
        <taxon>Streptomyces</taxon>
    </lineage>
</organism>
<dbReference type="Gene3D" id="1.10.630.10">
    <property type="entry name" value="Cytochrome P450"/>
    <property type="match status" value="1"/>
</dbReference>
<proteinExistence type="inferred from homology"/>
<dbReference type="Pfam" id="PF00067">
    <property type="entry name" value="p450"/>
    <property type="match status" value="1"/>
</dbReference>
<gene>
    <name evidence="6" type="ORF">FH965_01945</name>
</gene>
<feature type="region of interest" description="Disordered" evidence="5">
    <location>
        <begin position="444"/>
        <end position="463"/>
    </location>
</feature>
<keyword evidence="4" id="KW-0560">Oxidoreductase</keyword>
<dbReference type="PRINTS" id="PR00385">
    <property type="entry name" value="P450"/>
</dbReference>
<dbReference type="InterPro" id="IPR050121">
    <property type="entry name" value="Cytochrome_P450_monoxygenase"/>
</dbReference>
<evidence type="ECO:0000256" key="1">
    <source>
        <dbReference type="ARBA" id="ARBA00001971"/>
    </source>
</evidence>
<dbReference type="GO" id="GO:0004497">
    <property type="term" value="F:monooxygenase activity"/>
    <property type="evidence" value="ECO:0007669"/>
    <property type="project" value="UniProtKB-KW"/>
</dbReference>